<evidence type="ECO:0000313" key="1">
    <source>
        <dbReference type="EMBL" id="HJG80431.1"/>
    </source>
</evidence>
<dbReference type="Gene3D" id="3.30.1390.10">
    <property type="match status" value="1"/>
</dbReference>
<keyword evidence="1" id="KW-0689">Ribosomal protein</keyword>
<dbReference type="AlphaFoldDB" id="A0A921MEH2"/>
<evidence type="ECO:0000313" key="2">
    <source>
        <dbReference type="Proteomes" id="UP000784435"/>
    </source>
</evidence>
<gene>
    <name evidence="1" type="ORF">K8V08_08470</name>
</gene>
<sequence length="97" mass="10612">MSFFRDSDAHARVDALTRRVTAMEALIEALATQAGLGPQAVRDLRDQADPGLTDEVRRLADAGKIIPAIKEYRTATGAGLRDAKNAVEEYAQRGRSW</sequence>
<organism evidence="1 2">
    <name type="scientific">Brevibacterium senegalense</name>
    <dbReference type="NCBI Taxonomy" id="1033736"/>
    <lineage>
        <taxon>Bacteria</taxon>
        <taxon>Bacillati</taxon>
        <taxon>Actinomycetota</taxon>
        <taxon>Actinomycetes</taxon>
        <taxon>Micrococcales</taxon>
        <taxon>Brevibacteriaceae</taxon>
        <taxon>Brevibacterium</taxon>
    </lineage>
</organism>
<reference evidence="1" key="1">
    <citation type="journal article" date="2021" name="PeerJ">
        <title>Extensive microbial diversity within the chicken gut microbiome revealed by metagenomics and culture.</title>
        <authorList>
            <person name="Gilroy R."/>
            <person name="Ravi A."/>
            <person name="Getino M."/>
            <person name="Pursley I."/>
            <person name="Horton D.L."/>
            <person name="Alikhan N.F."/>
            <person name="Baker D."/>
            <person name="Gharbi K."/>
            <person name="Hall N."/>
            <person name="Watson M."/>
            <person name="Adriaenssens E.M."/>
            <person name="Foster-Nyarko E."/>
            <person name="Jarju S."/>
            <person name="Secka A."/>
            <person name="Antonio M."/>
            <person name="Oren A."/>
            <person name="Chaudhuri R.R."/>
            <person name="La Ragione R."/>
            <person name="Hildebrand F."/>
            <person name="Pallen M.J."/>
        </authorList>
    </citation>
    <scope>NUCLEOTIDE SEQUENCE</scope>
    <source>
        <strain evidence="1">ChiGjej5B5-7349</strain>
    </source>
</reference>
<keyword evidence="1" id="KW-0687">Ribonucleoprotein</keyword>
<name>A0A921MEH2_9MICO</name>
<dbReference type="Proteomes" id="UP000784435">
    <property type="component" value="Unassembled WGS sequence"/>
</dbReference>
<dbReference type="InterPro" id="IPR014719">
    <property type="entry name" value="Ribosomal_bL12_C/ClpS-like"/>
</dbReference>
<accession>A0A921MEH2</accession>
<proteinExistence type="predicted"/>
<comment type="caution">
    <text evidence="1">The sequence shown here is derived from an EMBL/GenBank/DDBJ whole genome shotgun (WGS) entry which is preliminary data.</text>
</comment>
<dbReference type="GO" id="GO:0005840">
    <property type="term" value="C:ribosome"/>
    <property type="evidence" value="ECO:0007669"/>
    <property type="project" value="UniProtKB-KW"/>
</dbReference>
<protein>
    <submittedName>
        <fullName evidence="1">Ribosomal protein L7/L12</fullName>
    </submittedName>
</protein>
<dbReference type="EMBL" id="DYUK01000181">
    <property type="protein sequence ID" value="HJG80431.1"/>
    <property type="molecule type" value="Genomic_DNA"/>
</dbReference>
<reference evidence="1" key="2">
    <citation type="submission" date="2021-09" db="EMBL/GenBank/DDBJ databases">
        <authorList>
            <person name="Gilroy R."/>
        </authorList>
    </citation>
    <scope>NUCLEOTIDE SEQUENCE</scope>
    <source>
        <strain evidence="1">ChiGjej5B5-7349</strain>
    </source>
</reference>